<keyword evidence="2" id="KW-1185">Reference proteome</keyword>
<proteinExistence type="predicted"/>
<sequence>MTADGDRITQGTWNPGTRSRVEGPYDVYYLQTDQNPTNGGRVNSLIVTNGTPDELRVVPGQGGRAALGARFGDHWYFTWHASSRGGSPNDSSAMITQIRDSVRTWGGVDANGNSRHRFTVGADFNRIPANLTNETAFPAGVHLYNPGLPTRWPTRREYDYFVSSSVVQDPAVTRISIPRTQSDHDATWMGAIRGSADMAKLPGFELAVTGDSISEGFRSLDGNGYRDDLHRGLMDLISAAWWPISFPKRSLDMVGSRRNGNMPDPEHEAVSGNRIEQVAERLATSLPGLRPNVVTLMAGTNNVARDNEPGEVAAPRLSALIDQILGDVPGVTVVVATAVRVKSDAGDQARTDDYNNRVRSLVESKRSSGKKVVLAEMDGFLEASDMYDDLHPNDAGYAKIGKAFVGGIATALLHDLITAPSGASASCTDGQRRWEVRKKFAAGVGRPERNVWFADMDGDGRDDYLSIGEGGSVDVWYNRGGDKDGEPGWQPGGRIAKGVGLDPYKQRLEFGDVAGDGRDDYLVVDMATGAVDAYINEGGDRPDGTPGWSVRKGFAKGTAEAVHGVVIFGNVSGSDKEDYVVVNFSPTKGVLFAWENTGGDRGDSAGWVPRGKIAQGVTRDFGNQFRLQNHDCDGRDDYWMLQDNGAVDVWMNKGGDKPDGTPGWAPRGRTASGVAGARHVRFGDVDGDGRDDYLVVGSDGSVDAYLNRGGDPA</sequence>
<accession>A0ACC6PMX5</accession>
<dbReference type="Proteomes" id="UP001377168">
    <property type="component" value="Unassembled WGS sequence"/>
</dbReference>
<evidence type="ECO:0000313" key="2">
    <source>
        <dbReference type="Proteomes" id="UP001377168"/>
    </source>
</evidence>
<evidence type="ECO:0000313" key="1">
    <source>
        <dbReference type="EMBL" id="MEJ8632735.1"/>
    </source>
</evidence>
<dbReference type="EMBL" id="JBBKAJ010000022">
    <property type="protein sequence ID" value="MEJ8632735.1"/>
    <property type="molecule type" value="Genomic_DNA"/>
</dbReference>
<name>A0ACC6PMX5_9ACTN</name>
<organism evidence="1 2">
    <name type="scientific">Streptomyces achmelvichensis</name>
    <dbReference type="NCBI Taxonomy" id="3134111"/>
    <lineage>
        <taxon>Bacteria</taxon>
        <taxon>Bacillati</taxon>
        <taxon>Actinomycetota</taxon>
        <taxon>Actinomycetes</taxon>
        <taxon>Kitasatosporales</taxon>
        <taxon>Streptomycetaceae</taxon>
        <taxon>Streptomyces</taxon>
    </lineage>
</organism>
<comment type="caution">
    <text evidence="1">The sequence shown here is derived from an EMBL/GenBank/DDBJ whole genome shotgun (WGS) entry which is preliminary data.</text>
</comment>
<protein>
    <submittedName>
        <fullName evidence="1">GDSL-type esterase/lipase family protein</fullName>
    </submittedName>
</protein>
<gene>
    <name evidence="1" type="ORF">WKI67_04930</name>
</gene>
<reference evidence="1" key="1">
    <citation type="submission" date="2024-03" db="EMBL/GenBank/DDBJ databases">
        <title>Novel Streptomyces species of biotechnological and ecological value are a feature of Machair soil.</title>
        <authorList>
            <person name="Prole J.R."/>
            <person name="Goodfellow M."/>
            <person name="Allenby N."/>
            <person name="Ward A.C."/>
        </authorList>
    </citation>
    <scope>NUCLEOTIDE SEQUENCE</scope>
    <source>
        <strain evidence="1">MS2.AVA.5</strain>
    </source>
</reference>